<reference evidence="2 3" key="1">
    <citation type="submission" date="2023-11" db="EMBL/GenBank/DDBJ databases">
        <title>An acidophilic fungus is an integral part of prey digestion in a carnivorous sundew plant.</title>
        <authorList>
            <person name="Tsai I.J."/>
        </authorList>
    </citation>
    <scope>NUCLEOTIDE SEQUENCE [LARGE SCALE GENOMIC DNA]</scope>
    <source>
        <strain evidence="2">169a</strain>
    </source>
</reference>
<proteinExistence type="predicted"/>
<evidence type="ECO:0000256" key="1">
    <source>
        <dbReference type="SAM" id="MobiDB-lite"/>
    </source>
</evidence>
<dbReference type="InterPro" id="IPR007727">
    <property type="entry name" value="Spo12"/>
</dbReference>
<organism evidence="2 3">
    <name type="scientific">Acrodontium crateriforme</name>
    <dbReference type="NCBI Taxonomy" id="150365"/>
    <lineage>
        <taxon>Eukaryota</taxon>
        <taxon>Fungi</taxon>
        <taxon>Dikarya</taxon>
        <taxon>Ascomycota</taxon>
        <taxon>Pezizomycotina</taxon>
        <taxon>Dothideomycetes</taxon>
        <taxon>Dothideomycetidae</taxon>
        <taxon>Mycosphaerellales</taxon>
        <taxon>Teratosphaeriaceae</taxon>
        <taxon>Acrodontium</taxon>
    </lineage>
</organism>
<dbReference type="EMBL" id="CP138584">
    <property type="protein sequence ID" value="WPH00679.1"/>
    <property type="molecule type" value="Genomic_DNA"/>
</dbReference>
<dbReference type="Proteomes" id="UP001303373">
    <property type="component" value="Chromosome 5"/>
</dbReference>
<protein>
    <submittedName>
        <fullName evidence="2">Uncharacterized protein</fullName>
    </submittedName>
</protein>
<feature type="compositionally biased region" description="Polar residues" evidence="1">
    <location>
        <begin position="81"/>
        <end position="93"/>
    </location>
</feature>
<name>A0AAQ3M321_9PEZI</name>
<keyword evidence="3" id="KW-1185">Reference proteome</keyword>
<accession>A0AAQ3M321</accession>
<gene>
    <name evidence="2" type="ORF">R9X50_00350900</name>
</gene>
<feature type="region of interest" description="Disordered" evidence="1">
    <location>
        <begin position="1"/>
        <end position="119"/>
    </location>
</feature>
<evidence type="ECO:0000313" key="2">
    <source>
        <dbReference type="EMBL" id="WPH00679.1"/>
    </source>
</evidence>
<evidence type="ECO:0000313" key="3">
    <source>
        <dbReference type="Proteomes" id="UP001303373"/>
    </source>
</evidence>
<dbReference type="Pfam" id="PF05032">
    <property type="entry name" value="Spo12"/>
    <property type="match status" value="1"/>
</dbReference>
<sequence>MSVLRTRDANLPFNTSQAAMNEKSNEVSKPKSGAALRRHMFEQKSVDKTGQTSDGSSKAYVSPSDAIMSPASQKLAGFKQRQINKTTTKNPTARSLFARTPSNSSSGFDDVDVPTTEQK</sequence>
<dbReference type="AlphaFoldDB" id="A0AAQ3M321"/>